<proteinExistence type="predicted"/>
<evidence type="ECO:0000256" key="1">
    <source>
        <dbReference type="SAM" id="MobiDB-lite"/>
    </source>
</evidence>
<reference evidence="2 3" key="1">
    <citation type="submission" date="2013-11" db="EMBL/GenBank/DDBJ databases">
        <title>The Damaraland mole rat (Fukomys damarensis) genome and evolution of African mole rats.</title>
        <authorList>
            <person name="Gladyshev V.N."/>
            <person name="Fang X."/>
        </authorList>
    </citation>
    <scope>NUCLEOTIDE SEQUENCE [LARGE SCALE GENOMIC DNA]</scope>
    <source>
        <tissue evidence="2">Liver</tissue>
    </source>
</reference>
<dbReference type="Proteomes" id="UP000028990">
    <property type="component" value="Unassembled WGS sequence"/>
</dbReference>
<evidence type="ECO:0000313" key="2">
    <source>
        <dbReference type="EMBL" id="KFO25233.1"/>
    </source>
</evidence>
<name>A0A091D430_FUKDA</name>
<evidence type="ECO:0000313" key="3">
    <source>
        <dbReference type="Proteomes" id="UP000028990"/>
    </source>
</evidence>
<gene>
    <name evidence="2" type="ORF">H920_13429</name>
</gene>
<organism evidence="2 3">
    <name type="scientific">Fukomys damarensis</name>
    <name type="common">Damaraland mole rat</name>
    <name type="synonym">Cryptomys damarensis</name>
    <dbReference type="NCBI Taxonomy" id="885580"/>
    <lineage>
        <taxon>Eukaryota</taxon>
        <taxon>Metazoa</taxon>
        <taxon>Chordata</taxon>
        <taxon>Craniata</taxon>
        <taxon>Vertebrata</taxon>
        <taxon>Euteleostomi</taxon>
        <taxon>Mammalia</taxon>
        <taxon>Eutheria</taxon>
        <taxon>Euarchontoglires</taxon>
        <taxon>Glires</taxon>
        <taxon>Rodentia</taxon>
        <taxon>Hystricomorpha</taxon>
        <taxon>Bathyergidae</taxon>
        <taxon>Fukomys</taxon>
    </lineage>
</organism>
<dbReference type="EMBL" id="KN123387">
    <property type="protein sequence ID" value="KFO25233.1"/>
    <property type="molecule type" value="Genomic_DNA"/>
</dbReference>
<feature type="region of interest" description="Disordered" evidence="1">
    <location>
        <begin position="1"/>
        <end position="25"/>
    </location>
</feature>
<accession>A0A091D430</accession>
<protein>
    <submittedName>
        <fullName evidence="2">Uncharacterized protein</fullName>
    </submittedName>
</protein>
<dbReference type="AlphaFoldDB" id="A0A091D430"/>
<sequence>MRKGPAASAALKELWSPPGTSSSAFQSRRFRLREQTIGFLIQTPRGPATSQAADERHTMDPGDSFRSLDLILVPVMLCYFCVKELK</sequence>
<keyword evidence="3" id="KW-1185">Reference proteome</keyword>